<dbReference type="RefSeq" id="WP_262597186.1">
    <property type="nucleotide sequence ID" value="NZ_CP103300.1"/>
</dbReference>
<comment type="similarity">
    <text evidence="2">Belongs to the phosphatase IpgD/SopB family.</text>
</comment>
<evidence type="ECO:0000256" key="4">
    <source>
        <dbReference type="ARBA" id="ARBA00022801"/>
    </source>
</evidence>
<evidence type="ECO:0000256" key="5">
    <source>
        <dbReference type="ARBA" id="ARBA00023026"/>
    </source>
</evidence>
<proteinExistence type="inferred from homology"/>
<keyword evidence="7" id="KW-1185">Reference proteome</keyword>
<keyword evidence="4" id="KW-0378">Hydrolase</keyword>
<evidence type="ECO:0000256" key="2">
    <source>
        <dbReference type="ARBA" id="ARBA00009007"/>
    </source>
</evidence>
<sequence length="849" mass="95737">MDALQRLLTAPVGSIADIAEEDGPTPVGVWQGHSVQPFPLGRALGLRAGEEVAVERVAEALGEYYGPYVKRKIEQRLESIETLNDRDVAVIDKQARGIFREVREMNQNLIKLEVTAQKVGKLFEYLQTGPEDGEPGVSWKYLPEHEQQHMVETIRINLQARKIELTFDDIDRETMRSLQAHRTLFARSAPHIARFLENEGLEPPIKPGDLRGFAEELYFGTEPPGQEISRQVLGLMRNADAFTNRTAKLLYNSPLEMMREKTLDEQKQAARGHAKDLMRGISAIGKYGEQLPEVFQEAMIHDLRSQFFATLDHIHQLEVLEANNPLNPVYWQQCKQDELVAALDVLLAEEDKLGKKIGQGNDEGVGSKARLYNRINQLIDEFDDLAKKVNNNADGDLLPTGEHSDALGAERLGRHPVRDATRYARLIARRLKSIGIKKVDKKLNEARTRRMGNVPWETVETRLEPCISNKTLKLKSRIIPAAEFRLEMGKSRDVDIFPVHLHGKGKPSSKRDEANNAVNLGETQLLLEQGGHPKRLFRGLRSGTLMAFGISKKKEREAANDARCYDLAVSSLKQVLDDNPERFSQQPVPIRLSTLQLLTPDKGRHWFHVHDDELKMQQEQVEALKRLKARLDGGEKLAITDSYGQVHEVDVEFDFATTNFGVNNLALDKKWWGIGAWGAVKSDNLEGLSKLIGSVEPGDEVGGWAQDFLNGPASSKEKMIVRQLIEQIRDLYVTEDYKREGEDAYKMVARLLLLSYKLGLITHFNCKSGKDRTGEADAAVKRLAAQVEALGYVPDPRQSVSQEERVLSQMFALETGNILWQQMNINRPGFKTTTGKRRLGERVFGMLHV</sequence>
<evidence type="ECO:0000256" key="1">
    <source>
        <dbReference type="ARBA" id="ARBA00004613"/>
    </source>
</evidence>
<gene>
    <name evidence="6" type="ORF">NX720_20760</name>
</gene>
<organism evidence="6 7">
    <name type="scientific">Endozoicomonas euniceicola</name>
    <dbReference type="NCBI Taxonomy" id="1234143"/>
    <lineage>
        <taxon>Bacteria</taxon>
        <taxon>Pseudomonadati</taxon>
        <taxon>Pseudomonadota</taxon>
        <taxon>Gammaproteobacteria</taxon>
        <taxon>Oceanospirillales</taxon>
        <taxon>Endozoicomonadaceae</taxon>
        <taxon>Endozoicomonas</taxon>
    </lineage>
</organism>
<dbReference type="EMBL" id="CP103300">
    <property type="protein sequence ID" value="UYM15261.1"/>
    <property type="molecule type" value="Genomic_DNA"/>
</dbReference>
<evidence type="ECO:0000313" key="6">
    <source>
        <dbReference type="EMBL" id="UYM15261.1"/>
    </source>
</evidence>
<protein>
    <submittedName>
        <fullName evidence="6">Uncharacterized protein</fullName>
    </submittedName>
</protein>
<name>A0ABY6GR79_9GAMM</name>
<dbReference type="InterPro" id="IPR008108">
    <property type="entry name" value="IpgD/SopB"/>
</dbReference>
<evidence type="ECO:0000256" key="3">
    <source>
        <dbReference type="ARBA" id="ARBA00022525"/>
    </source>
</evidence>
<keyword evidence="3" id="KW-0964">Secreted</keyword>
<keyword evidence="5" id="KW-0843">Virulence</keyword>
<comment type="subcellular location">
    <subcellularLocation>
        <location evidence="1">Secreted</location>
    </subcellularLocation>
</comment>
<evidence type="ECO:0000313" key="7">
    <source>
        <dbReference type="Proteomes" id="UP001163255"/>
    </source>
</evidence>
<dbReference type="Proteomes" id="UP001163255">
    <property type="component" value="Chromosome"/>
</dbReference>
<reference evidence="6" key="1">
    <citation type="submission" date="2022-10" db="EMBL/GenBank/DDBJ databases">
        <title>Completed Genome Sequence of two octocoral isolated bacterium, Endozoicomonas euniceicola EF212T and Endozoicomonas gorgoniicola PS125T.</title>
        <authorList>
            <person name="Chiou Y.-J."/>
            <person name="Chen Y.-H."/>
        </authorList>
    </citation>
    <scope>NUCLEOTIDE SEQUENCE</scope>
    <source>
        <strain evidence="6">EF212</strain>
    </source>
</reference>
<accession>A0ABY6GR79</accession>
<dbReference type="Pfam" id="PF05925">
    <property type="entry name" value="IpgD"/>
    <property type="match status" value="1"/>
</dbReference>